<accession>A0A3M2L7C6</accession>
<sequence length="142" mass="14241">MVDNAAKASTTTDEIPNRYIPGFTGSIGQEYWMRSTTSLAALAILAPAAAATVISAAPAAAAPPTAPVVCTVTRSVDDYAPAVLDDMLSLLRLSGQTVPHGEVGLTCAAATERSPANLCAIAFTPGGTIAIGPAPRADGSCL</sequence>
<protein>
    <submittedName>
        <fullName evidence="1">Uncharacterized protein</fullName>
    </submittedName>
</protein>
<organism evidence="1 2">
    <name type="scientific">Nocardia stercoris</name>
    <dbReference type="NCBI Taxonomy" id="2483361"/>
    <lineage>
        <taxon>Bacteria</taxon>
        <taxon>Bacillati</taxon>
        <taxon>Actinomycetota</taxon>
        <taxon>Actinomycetes</taxon>
        <taxon>Mycobacteriales</taxon>
        <taxon>Nocardiaceae</taxon>
        <taxon>Nocardia</taxon>
    </lineage>
</organism>
<proteinExistence type="predicted"/>
<comment type="caution">
    <text evidence="1">The sequence shown here is derived from an EMBL/GenBank/DDBJ whole genome shotgun (WGS) entry which is preliminary data.</text>
</comment>
<evidence type="ECO:0000313" key="1">
    <source>
        <dbReference type="EMBL" id="RMI33437.1"/>
    </source>
</evidence>
<dbReference type="Proteomes" id="UP000279275">
    <property type="component" value="Unassembled WGS sequence"/>
</dbReference>
<dbReference type="AlphaFoldDB" id="A0A3M2L7C6"/>
<reference evidence="1 2" key="1">
    <citation type="submission" date="2018-10" db="EMBL/GenBank/DDBJ databases">
        <title>Isolation from cow dung.</title>
        <authorList>
            <person name="Ling L."/>
        </authorList>
    </citation>
    <scope>NUCLEOTIDE SEQUENCE [LARGE SCALE GENOMIC DNA]</scope>
    <source>
        <strain evidence="1 2">NEAU-LL90</strain>
    </source>
</reference>
<keyword evidence="2" id="KW-1185">Reference proteome</keyword>
<dbReference type="EMBL" id="RFFH01000003">
    <property type="protein sequence ID" value="RMI33437.1"/>
    <property type="molecule type" value="Genomic_DNA"/>
</dbReference>
<evidence type="ECO:0000313" key="2">
    <source>
        <dbReference type="Proteomes" id="UP000279275"/>
    </source>
</evidence>
<name>A0A3M2L7C6_9NOCA</name>
<gene>
    <name evidence="1" type="ORF">EBN03_09860</name>
</gene>